<dbReference type="InterPro" id="IPR011444">
    <property type="entry name" value="DUF1549"/>
</dbReference>
<dbReference type="InterPro" id="IPR011429">
    <property type="entry name" value="Cyt_c_Planctomycete-type"/>
</dbReference>
<feature type="domain" description="DUF1553" evidence="3">
    <location>
        <begin position="555"/>
        <end position="797"/>
    </location>
</feature>
<keyword evidence="1" id="KW-0732">Signal</keyword>
<dbReference type="Proteomes" id="UP000006860">
    <property type="component" value="Chromosome"/>
</dbReference>
<dbReference type="STRING" id="756272.Plabr_0399"/>
<dbReference type="PANTHER" id="PTHR35889:SF3">
    <property type="entry name" value="F-BOX DOMAIN-CONTAINING PROTEIN"/>
    <property type="match status" value="1"/>
</dbReference>
<dbReference type="KEGG" id="pbs:Plabr_0399"/>
<dbReference type="InterPro" id="IPR013320">
    <property type="entry name" value="ConA-like_dom_sf"/>
</dbReference>
<sequence length="1080" mass="122045">MPSSLLRTIALFSLVVSAYAPAFASEQPAAPELTAEERKFFETHIRPLLVKRCVDCHGPDEQSSNLRLDLRASAIERGGDSGPAIEPGKPDHSLLMEAVRWESFEMPPEEQLPAEEIALLERWIKMGAPWPADDPEQLATLQDGPISEEDKAYWAFQTPVRAEVPETDSDWPKQPVDHFILRKLNEAKLQPSKSADKRTLARRLYFDVIGLPPSQAEIEEFVQDTRPDAYERLVDKLLASPQYGEHIARHWLDLVRYAESDGYRQDAYRPTAWRYRDYVIRAMNEDKPYDEFVLEQIAGDEYAPEDPDAITATGFLRHGVYEYNQRDIRTHWQEIVNEMTDVTGDVFLGLGMGCARCHNHKFDPILQEDYFALQAFLAPVFWDDQRPIATPEEIAEYEKQYAVWEEKTADIRKEIEEIEKPHLDKLAKAQTEMFPADIQVMMRKPVAERKPLEHQLAELAYLQVIDRMKRFKSSSLKGETAERYKELQEELKKFASLKPKSLPTGMTVRDVSETAPKVTLKNRREAREVEPHYLTVLEEDQPQIIPPQQGETTGRRLTLAKWLTRPDHPLTARVMVNRIWQQHFGVGLVESASDFGTLGTPPSHPELLDWLAVDFVENGWSMKRIHRHLLLSATYRQSSLLDDNANAAQAMMVDPQNRLLWRMSSERLNADQIRDSILAATGELRTHLGGSSESPDGTRRSIYTKVIRNSQHPFFTAFDAPRGTSSTSERNVTVTSTQALLLMNGEWMLKRAEKLTKATLEGIPASTSDKNLERVLNKLYGSVLSRKPRADERAALIGYIRSTLDQQPNGKQDADLLAWDEMPGTGQTAMNLNQASTSPRPFTDQPVLAGMNEFTIEATVLSRSMYPDASVRTIASRWNNNNKNPGWSLGVTSARSSYKPRNLILQLIGQTASGNVEYEVVPSNIHLDLDTPYYVAVSFKLDDPSEAGITFYAKKLNSDEPMQIAHAKHRVLRGMFDPDTPLVIGGRYGQSGHRWDGLIDQVRISGSRLSQPELQLTQKQPGPTTVVDWSFESADSRLADQTGLGPELTIGTPGADHPLYGPVSDVAHTLLNCNEFIYVD</sequence>
<dbReference type="SUPFAM" id="SSF46626">
    <property type="entry name" value="Cytochrome c"/>
    <property type="match status" value="1"/>
</dbReference>
<dbReference type="OrthoDB" id="127107at2"/>
<keyword evidence="6" id="KW-1185">Reference proteome</keyword>
<dbReference type="EMBL" id="CP002546">
    <property type="protein sequence ID" value="ADY58026.1"/>
    <property type="molecule type" value="Genomic_DNA"/>
</dbReference>
<feature type="chain" id="PRO_5003260840" description="Cytochrome c domain-containing protein" evidence="1">
    <location>
        <begin position="25"/>
        <end position="1080"/>
    </location>
</feature>
<reference evidence="6" key="1">
    <citation type="submission" date="2011-02" db="EMBL/GenBank/DDBJ databases">
        <title>The complete genome of Planctomyces brasiliensis DSM 5305.</title>
        <authorList>
            <person name="Lucas S."/>
            <person name="Copeland A."/>
            <person name="Lapidus A."/>
            <person name="Bruce D."/>
            <person name="Goodwin L."/>
            <person name="Pitluck S."/>
            <person name="Kyrpides N."/>
            <person name="Mavromatis K."/>
            <person name="Pagani I."/>
            <person name="Ivanova N."/>
            <person name="Ovchinnikova G."/>
            <person name="Lu M."/>
            <person name="Detter J.C."/>
            <person name="Han C."/>
            <person name="Land M."/>
            <person name="Hauser L."/>
            <person name="Markowitz V."/>
            <person name="Cheng J.-F."/>
            <person name="Hugenholtz P."/>
            <person name="Woyke T."/>
            <person name="Wu D."/>
            <person name="Tindall B."/>
            <person name="Pomrenke H.G."/>
            <person name="Brambilla E."/>
            <person name="Klenk H.-P."/>
            <person name="Eisen J.A."/>
        </authorList>
    </citation>
    <scope>NUCLEOTIDE SEQUENCE [LARGE SCALE GENOMIC DNA]</scope>
    <source>
        <strain evidence="6">ATCC 49424 / DSM 5305 / JCM 21570 / NBRC 103401 / IFAM 1448</strain>
    </source>
</reference>
<dbReference type="AlphaFoldDB" id="F0SRG5"/>
<name>F0SRG5_RUBBR</name>
<feature type="domain" description="Cytochrome C Planctomycete-type" evidence="4">
    <location>
        <begin position="53"/>
        <end position="110"/>
    </location>
</feature>
<dbReference type="GO" id="GO:0020037">
    <property type="term" value="F:heme binding"/>
    <property type="evidence" value="ECO:0007669"/>
    <property type="project" value="InterPro"/>
</dbReference>
<evidence type="ECO:0000259" key="2">
    <source>
        <dbReference type="Pfam" id="PF07583"/>
    </source>
</evidence>
<dbReference type="Gene3D" id="2.60.120.200">
    <property type="match status" value="1"/>
</dbReference>
<evidence type="ECO:0000313" key="5">
    <source>
        <dbReference type="EMBL" id="ADY58026.1"/>
    </source>
</evidence>
<organism evidence="5 6">
    <name type="scientific">Rubinisphaera brasiliensis (strain ATCC 49424 / DSM 5305 / JCM 21570 / IAM 15109 / NBRC 103401 / IFAM 1448)</name>
    <name type="common">Planctomyces brasiliensis</name>
    <dbReference type="NCBI Taxonomy" id="756272"/>
    <lineage>
        <taxon>Bacteria</taxon>
        <taxon>Pseudomonadati</taxon>
        <taxon>Planctomycetota</taxon>
        <taxon>Planctomycetia</taxon>
        <taxon>Planctomycetales</taxon>
        <taxon>Planctomycetaceae</taxon>
        <taxon>Rubinisphaera</taxon>
    </lineage>
</organism>
<dbReference type="Pfam" id="PF07583">
    <property type="entry name" value="PSCyt2"/>
    <property type="match status" value="1"/>
</dbReference>
<evidence type="ECO:0000259" key="4">
    <source>
        <dbReference type="Pfam" id="PF07635"/>
    </source>
</evidence>
<dbReference type="GO" id="GO:0009055">
    <property type="term" value="F:electron transfer activity"/>
    <property type="evidence" value="ECO:0007669"/>
    <property type="project" value="InterPro"/>
</dbReference>
<dbReference type="InterPro" id="IPR036909">
    <property type="entry name" value="Cyt_c-like_dom_sf"/>
</dbReference>
<dbReference type="InterPro" id="IPR022655">
    <property type="entry name" value="DUF1553"/>
</dbReference>
<evidence type="ECO:0008006" key="7">
    <source>
        <dbReference type="Google" id="ProtNLM"/>
    </source>
</evidence>
<dbReference type="HOGENOM" id="CLU_005632_1_0_0"/>
<feature type="signal peptide" evidence="1">
    <location>
        <begin position="1"/>
        <end position="24"/>
    </location>
</feature>
<evidence type="ECO:0000313" key="6">
    <source>
        <dbReference type="Proteomes" id="UP000006860"/>
    </source>
</evidence>
<dbReference type="SUPFAM" id="SSF49899">
    <property type="entry name" value="Concanavalin A-like lectins/glucanases"/>
    <property type="match status" value="1"/>
</dbReference>
<dbReference type="RefSeq" id="WP_013626770.1">
    <property type="nucleotide sequence ID" value="NC_015174.1"/>
</dbReference>
<feature type="domain" description="DUF1549" evidence="2">
    <location>
        <begin position="175"/>
        <end position="379"/>
    </location>
</feature>
<accession>F0SRG5</accession>
<evidence type="ECO:0000259" key="3">
    <source>
        <dbReference type="Pfam" id="PF07587"/>
    </source>
</evidence>
<dbReference type="Pfam" id="PF07635">
    <property type="entry name" value="PSCyt1"/>
    <property type="match status" value="1"/>
</dbReference>
<dbReference type="PANTHER" id="PTHR35889">
    <property type="entry name" value="CYCLOINULO-OLIGOSACCHARIDE FRUCTANOTRANSFERASE-RELATED"/>
    <property type="match status" value="1"/>
</dbReference>
<proteinExistence type="predicted"/>
<dbReference type="Pfam" id="PF07587">
    <property type="entry name" value="PSD1"/>
    <property type="match status" value="1"/>
</dbReference>
<evidence type="ECO:0000256" key="1">
    <source>
        <dbReference type="SAM" id="SignalP"/>
    </source>
</evidence>
<protein>
    <recommendedName>
        <fullName evidence="7">Cytochrome c domain-containing protein</fullName>
    </recommendedName>
</protein>
<gene>
    <name evidence="5" type="ordered locus">Plabr_0399</name>
</gene>
<dbReference type="eggNOG" id="COG2010">
    <property type="taxonomic scope" value="Bacteria"/>
</dbReference>